<dbReference type="InParanoid" id="A0A0D1YCP5"/>
<dbReference type="OrthoDB" id="5362630at2759"/>
<dbReference type="EMBL" id="KN847686">
    <property type="protein sequence ID" value="KIV98446.1"/>
    <property type="molecule type" value="Genomic_DNA"/>
</dbReference>
<evidence type="ECO:0000256" key="1">
    <source>
        <dbReference type="SAM" id="MobiDB-lite"/>
    </source>
</evidence>
<name>A0A0D1YCP5_9PEZI</name>
<feature type="compositionally biased region" description="Polar residues" evidence="1">
    <location>
        <begin position="1"/>
        <end position="11"/>
    </location>
</feature>
<organism evidence="2 3">
    <name type="scientific">Verruconis gallopava</name>
    <dbReference type="NCBI Taxonomy" id="253628"/>
    <lineage>
        <taxon>Eukaryota</taxon>
        <taxon>Fungi</taxon>
        <taxon>Dikarya</taxon>
        <taxon>Ascomycota</taxon>
        <taxon>Pezizomycotina</taxon>
        <taxon>Dothideomycetes</taxon>
        <taxon>Pleosporomycetidae</taxon>
        <taxon>Venturiales</taxon>
        <taxon>Sympoventuriaceae</taxon>
        <taxon>Verruconis</taxon>
    </lineage>
</organism>
<evidence type="ECO:0000313" key="3">
    <source>
        <dbReference type="Proteomes" id="UP000053259"/>
    </source>
</evidence>
<dbReference type="GeneID" id="27317717"/>
<proteinExistence type="predicted"/>
<dbReference type="InterPro" id="IPR052973">
    <property type="entry name" value="Fungal_sec-metab_reg_TF"/>
</dbReference>
<dbReference type="PANTHER" id="PTHR35392">
    <property type="entry name" value="ZN(II)2CYS6 TRANSCRIPTION FACTOR (EUROFUNG)-RELATED-RELATED"/>
    <property type="match status" value="1"/>
</dbReference>
<dbReference type="STRING" id="253628.A0A0D1YCP5"/>
<dbReference type="Proteomes" id="UP000053259">
    <property type="component" value="Unassembled WGS sequence"/>
</dbReference>
<evidence type="ECO:0000313" key="2">
    <source>
        <dbReference type="EMBL" id="KIV98446.1"/>
    </source>
</evidence>
<gene>
    <name evidence="2" type="ORF">PV09_09744</name>
</gene>
<dbReference type="HOGENOM" id="CLU_048327_0_0_1"/>
<dbReference type="AlphaFoldDB" id="A0A0D1YCP5"/>
<reference evidence="2 3" key="1">
    <citation type="submission" date="2015-01" db="EMBL/GenBank/DDBJ databases">
        <title>The Genome Sequence of Ochroconis gallopava CBS43764.</title>
        <authorList>
            <consortium name="The Broad Institute Genomics Platform"/>
            <person name="Cuomo C."/>
            <person name="de Hoog S."/>
            <person name="Gorbushina A."/>
            <person name="Stielow B."/>
            <person name="Teixiera M."/>
            <person name="Abouelleil A."/>
            <person name="Chapman S.B."/>
            <person name="Priest M."/>
            <person name="Young S.K."/>
            <person name="Wortman J."/>
            <person name="Nusbaum C."/>
            <person name="Birren B."/>
        </authorList>
    </citation>
    <scope>NUCLEOTIDE SEQUENCE [LARGE SCALE GENOMIC DNA]</scope>
    <source>
        <strain evidence="2 3">CBS 43764</strain>
    </source>
</reference>
<feature type="region of interest" description="Disordered" evidence="1">
    <location>
        <begin position="1"/>
        <end position="31"/>
    </location>
</feature>
<protein>
    <recommendedName>
        <fullName evidence="4">Zn(2)-C6 fungal-type domain-containing protein</fullName>
    </recommendedName>
</protein>
<evidence type="ECO:0008006" key="4">
    <source>
        <dbReference type="Google" id="ProtNLM"/>
    </source>
</evidence>
<dbReference type="VEuPathDB" id="FungiDB:PV09_09744"/>
<keyword evidence="3" id="KW-1185">Reference proteome</keyword>
<dbReference type="PANTHER" id="PTHR35392:SF3">
    <property type="entry name" value="ZN(2)-C6 FUNGAL-TYPE DOMAIN-CONTAINING PROTEIN"/>
    <property type="match status" value="1"/>
</dbReference>
<dbReference type="RefSeq" id="XP_016208316.1">
    <property type="nucleotide sequence ID" value="XM_016363863.1"/>
</dbReference>
<accession>A0A0D1YCP5</accession>
<sequence>MPQSAEHQSFTHSRDVPGRGAQTHRSSKYDVPKAPELDLHRRLAVLGIRFVAAEQLSLQSRSVSKSAACTMCWVRKVACRKEGKSICRPCIKLEIPNYICNQERMTAHKPFEKWKDKIYELLSTTVKSFESQDAVQAELQHYSGGPYLNVACQEFVPADDDQVYVLEKSSDGWQLQRTHAFCLSNPAVDISAYVKNCIPYAVAEAIQRQDDASELFRLSCENYAYNPLIYDCMELYTTLRLLQRGWRFKGQNPLGMAMPVITDRNSAWYGAVPPPERVQKQLDHRLELHMIQVDERVLKNLQKLFLIKDNRVWAPATLATFHVLHVRELDGGRILHWNRYHDTARFWNHPSKPATLIGETVLSCNSILWHYHCAIGQIPLELDWDDPVRMAMVGNDELFLSTMKSIQLYVQMMRTGGKIGRKASVLYTDGNPNSVTFTISSLLFTTMKSCVVSDFY</sequence>